<reference evidence="1 2" key="1">
    <citation type="submission" date="2016-12" db="EMBL/GenBank/DDBJ databases">
        <authorList>
            <person name="Song W.-J."/>
            <person name="Kurnit D.M."/>
        </authorList>
    </citation>
    <scope>NUCLEOTIDE SEQUENCE [LARGE SCALE GENOMIC DNA]</scope>
    <source>
        <strain evidence="1 2">DSM 30827</strain>
    </source>
</reference>
<dbReference type="NCBIfam" id="TIGR03843">
    <property type="entry name" value="SCO1664 family protein"/>
    <property type="match status" value="1"/>
</dbReference>
<evidence type="ECO:0000313" key="1">
    <source>
        <dbReference type="EMBL" id="AQQ14917.1"/>
    </source>
</evidence>
<dbReference type="AlphaFoldDB" id="A0A1Q2HVN6"/>
<protein>
    <submittedName>
        <fullName evidence="1">Phosphatidylinositol 3-and 4-kinase</fullName>
    </submittedName>
</protein>
<sequence length="242" mass="27540">MAVNFEAQLNLLTHGEMAFVGQLAESSNAAFVVELSLDDDYAWAIYKPEAGEQYLHDFLPGLWRRERAAFLLSLWLGWNQVPPTVVRDVEPFGVGSLQFYVDNDGSHYFPLVETREDLHEQFFKLAVFDLLANNTDRKSGHVLLGSIGESGERGERVWGIDQGLCFHEDPKLRTVIWEFAHVPIPDEWLAAIEPLMESVPDQVAELLTDAEVEALKSRAGRLVRLPWLPEPHSQYQFPWPLV</sequence>
<dbReference type="GO" id="GO:0016301">
    <property type="term" value="F:kinase activity"/>
    <property type="evidence" value="ECO:0007669"/>
    <property type="project" value="UniProtKB-KW"/>
</dbReference>
<accession>A0A1Q2HVN6</accession>
<gene>
    <name evidence="1" type="ORF">CGLAU_04715</name>
</gene>
<dbReference type="KEGG" id="cgv:CGLAU_04715"/>
<proteinExistence type="predicted"/>
<name>A0A1Q2HVN6_9CORY</name>
<dbReference type="OrthoDB" id="3423180at2"/>
<keyword evidence="2" id="KW-1185">Reference proteome</keyword>
<dbReference type="EMBL" id="CP019688">
    <property type="protein sequence ID" value="AQQ14917.1"/>
    <property type="molecule type" value="Genomic_DNA"/>
</dbReference>
<keyword evidence="1" id="KW-0808">Transferase</keyword>
<dbReference type="Proteomes" id="UP000217209">
    <property type="component" value="Chromosome"/>
</dbReference>
<keyword evidence="1" id="KW-0418">Kinase</keyword>
<dbReference type="InterPro" id="IPR022292">
    <property type="entry name" value="CHP03843"/>
</dbReference>
<evidence type="ECO:0000313" key="2">
    <source>
        <dbReference type="Proteomes" id="UP000217209"/>
    </source>
</evidence>
<organism evidence="1 2">
    <name type="scientific">Corynebacterium glaucum</name>
    <dbReference type="NCBI Taxonomy" id="187491"/>
    <lineage>
        <taxon>Bacteria</taxon>
        <taxon>Bacillati</taxon>
        <taxon>Actinomycetota</taxon>
        <taxon>Actinomycetes</taxon>
        <taxon>Mycobacteriales</taxon>
        <taxon>Corynebacteriaceae</taxon>
        <taxon>Corynebacterium</taxon>
    </lineage>
</organism>